<dbReference type="InterPro" id="IPR056184">
    <property type="entry name" value="TRAF_BTBD17"/>
</dbReference>
<evidence type="ECO:0000313" key="2">
    <source>
        <dbReference type="EMBL" id="KAK6187647.1"/>
    </source>
</evidence>
<dbReference type="CDD" id="cd18493">
    <property type="entry name" value="BACK_BTBD17"/>
    <property type="match status" value="1"/>
</dbReference>
<dbReference type="Pfam" id="PF07707">
    <property type="entry name" value="BACK"/>
    <property type="match status" value="1"/>
</dbReference>
<dbReference type="PROSITE" id="PS50097">
    <property type="entry name" value="BTB"/>
    <property type="match status" value="1"/>
</dbReference>
<comment type="caution">
    <text evidence="2">The sequence shown here is derived from an EMBL/GenBank/DDBJ whole genome shotgun (WGS) entry which is preliminary data.</text>
</comment>
<evidence type="ECO:0000259" key="1">
    <source>
        <dbReference type="PROSITE" id="PS50097"/>
    </source>
</evidence>
<sequence>MDSPKKKNAKEETVTNNNELIEDKEAFVERFEKLYNNKYLSDVTLCVNGDRYYAHKFILITVSEVFEAMLQNTWQESCQNEVNLSEEDACRDVFGLFLKYLYCGSVELNTDTTLPVLLLADKYSVKTLQKSCVNYMLTHIVASPDTNRTLTWYQYAKMTGQNELVEKCQKFILSNFNVILDTQDWTSLTKAEIIELLNSSDMIVKSEMDLWLHVESWLVTDSNKDTLAVNLKEILPLVRFHMILPKNLLLIESSELCHDYPELFKERLNSAYRHHSLSVDCEEMIKSNEPYRNYYGDEYKICYPFKLKDYRSTPRIDSKISVKCQVPLRFVSPSHHMSDNQSIPFQVYFYPQGFFSVITLYGSYIGRRTDKTSLRVLHRSPIEVPTKVHVTLVLYSLKNSFKYISFTHTSEHLLTKDHNFESKIENVIDVDHFGENSPYLIDGDLEGKIFIKIEDVGDHLVKPAEK</sequence>
<dbReference type="InterPro" id="IPR051481">
    <property type="entry name" value="BTB-POZ/Galectin-3-binding"/>
</dbReference>
<dbReference type="InterPro" id="IPR011333">
    <property type="entry name" value="SKP1/BTB/POZ_sf"/>
</dbReference>
<dbReference type="InterPro" id="IPR011705">
    <property type="entry name" value="BACK"/>
</dbReference>
<dbReference type="AlphaFoldDB" id="A0AAN8PWQ8"/>
<dbReference type="PANTHER" id="PTHR24410">
    <property type="entry name" value="HL07962P-RELATED"/>
    <property type="match status" value="1"/>
</dbReference>
<gene>
    <name evidence="2" type="ORF">SNE40_005626</name>
</gene>
<dbReference type="InterPro" id="IPR000210">
    <property type="entry name" value="BTB/POZ_dom"/>
</dbReference>
<dbReference type="SMART" id="SM00875">
    <property type="entry name" value="BACK"/>
    <property type="match status" value="1"/>
</dbReference>
<dbReference type="EMBL" id="JAZGQO010000004">
    <property type="protein sequence ID" value="KAK6187647.1"/>
    <property type="molecule type" value="Genomic_DNA"/>
</dbReference>
<reference evidence="2 3" key="1">
    <citation type="submission" date="2024-01" db="EMBL/GenBank/DDBJ databases">
        <title>The genome of the rayed Mediterranean limpet Patella caerulea (Linnaeus, 1758).</title>
        <authorList>
            <person name="Anh-Thu Weber A."/>
            <person name="Halstead-Nussloch G."/>
        </authorList>
    </citation>
    <scope>NUCLEOTIDE SEQUENCE [LARGE SCALE GENOMIC DNA]</scope>
    <source>
        <strain evidence="2">AATW-2023a</strain>
        <tissue evidence="2">Whole specimen</tissue>
    </source>
</reference>
<keyword evidence="3" id="KW-1185">Reference proteome</keyword>
<dbReference type="Pfam" id="PF00651">
    <property type="entry name" value="BTB"/>
    <property type="match status" value="1"/>
</dbReference>
<evidence type="ECO:0000313" key="3">
    <source>
        <dbReference type="Proteomes" id="UP001347796"/>
    </source>
</evidence>
<dbReference type="PANTHER" id="PTHR24410:SF41">
    <property type="entry name" value="HL07962P"/>
    <property type="match status" value="1"/>
</dbReference>
<organism evidence="2 3">
    <name type="scientific">Patella caerulea</name>
    <name type="common">Rayed Mediterranean limpet</name>
    <dbReference type="NCBI Taxonomy" id="87958"/>
    <lineage>
        <taxon>Eukaryota</taxon>
        <taxon>Metazoa</taxon>
        <taxon>Spiralia</taxon>
        <taxon>Lophotrochozoa</taxon>
        <taxon>Mollusca</taxon>
        <taxon>Gastropoda</taxon>
        <taxon>Patellogastropoda</taxon>
        <taxon>Patelloidea</taxon>
        <taxon>Patellidae</taxon>
        <taxon>Patella</taxon>
    </lineage>
</organism>
<dbReference type="SUPFAM" id="SSF54695">
    <property type="entry name" value="POZ domain"/>
    <property type="match status" value="1"/>
</dbReference>
<dbReference type="Gene3D" id="3.30.710.10">
    <property type="entry name" value="Potassium Channel Kv1.1, Chain A"/>
    <property type="match status" value="1"/>
</dbReference>
<dbReference type="SMART" id="SM00225">
    <property type="entry name" value="BTB"/>
    <property type="match status" value="1"/>
</dbReference>
<protein>
    <recommendedName>
        <fullName evidence="1">BTB domain-containing protein</fullName>
    </recommendedName>
</protein>
<accession>A0AAN8PWQ8</accession>
<dbReference type="Gene3D" id="1.25.40.420">
    <property type="match status" value="1"/>
</dbReference>
<proteinExistence type="predicted"/>
<feature type="domain" description="BTB" evidence="1">
    <location>
        <begin position="41"/>
        <end position="110"/>
    </location>
</feature>
<name>A0AAN8PWQ8_PATCE</name>
<dbReference type="Proteomes" id="UP001347796">
    <property type="component" value="Unassembled WGS sequence"/>
</dbReference>
<dbReference type="Pfam" id="PF23651">
    <property type="entry name" value="TRAF_BTBD17"/>
    <property type="match status" value="1"/>
</dbReference>